<evidence type="ECO:0000256" key="1">
    <source>
        <dbReference type="SAM" id="Phobius"/>
    </source>
</evidence>
<dbReference type="PANTHER" id="PTHR13627:SF32">
    <property type="entry name" value="AGAP006029-PA"/>
    <property type="match status" value="1"/>
</dbReference>
<keyword evidence="1" id="KW-0472">Membrane</keyword>
<dbReference type="Pfam" id="PF04991">
    <property type="entry name" value="LicD"/>
    <property type="match status" value="1"/>
</dbReference>
<keyword evidence="1" id="KW-1133">Transmembrane helix</keyword>
<evidence type="ECO:0000313" key="4">
    <source>
        <dbReference type="Proteomes" id="UP001497497"/>
    </source>
</evidence>
<comment type="caution">
    <text evidence="3">The sequence shown here is derived from an EMBL/GenBank/DDBJ whole genome shotgun (WGS) entry which is preliminary data.</text>
</comment>
<dbReference type="InterPro" id="IPR007074">
    <property type="entry name" value="LicD/FKTN/FKRP_NTP_transf"/>
</dbReference>
<dbReference type="InterPro" id="IPR052613">
    <property type="entry name" value="LicD_transferase"/>
</dbReference>
<keyword evidence="1" id="KW-0812">Transmembrane</keyword>
<evidence type="ECO:0000313" key="3">
    <source>
        <dbReference type="EMBL" id="CAL1539864.1"/>
    </source>
</evidence>
<gene>
    <name evidence="3" type="ORF">GSLYS_00013597001</name>
</gene>
<name>A0AAV2I1B6_LYMST</name>
<sequence>MSSQHRMSLMRAILGRFGQVQLKISGGCGRFAARVPWKATYIVFGCFIITLYLMFTVINDRYIHNTPWYERPAPCQTPESTIKQMVDLTFVMSDMLTKLGVQHAVCYGTLWGLLRYETILPWDNNVDFCVLKSEIQKIPWKTLKEQCLAEDINLTYDYRHGQYIFTKGPAEVILNVFYVTPFGEVLEDGFENRFLWFFQDNPLSFPARLMEAPFKTLPFYGRQIPVPHDDLEILKYLYKDSWWLEKGPPGCKIGSDFEK</sequence>
<organism evidence="3 4">
    <name type="scientific">Lymnaea stagnalis</name>
    <name type="common">Great pond snail</name>
    <name type="synonym">Helix stagnalis</name>
    <dbReference type="NCBI Taxonomy" id="6523"/>
    <lineage>
        <taxon>Eukaryota</taxon>
        <taxon>Metazoa</taxon>
        <taxon>Spiralia</taxon>
        <taxon>Lophotrochozoa</taxon>
        <taxon>Mollusca</taxon>
        <taxon>Gastropoda</taxon>
        <taxon>Heterobranchia</taxon>
        <taxon>Euthyneura</taxon>
        <taxon>Panpulmonata</taxon>
        <taxon>Hygrophila</taxon>
        <taxon>Lymnaeoidea</taxon>
        <taxon>Lymnaeidae</taxon>
        <taxon>Lymnaea</taxon>
    </lineage>
</organism>
<protein>
    <recommendedName>
        <fullName evidence="2">LicD/FKTN/FKRP nucleotidyltransferase domain-containing protein</fullName>
    </recommendedName>
</protein>
<feature type="transmembrane region" description="Helical" evidence="1">
    <location>
        <begin position="39"/>
        <end position="58"/>
    </location>
</feature>
<dbReference type="AlphaFoldDB" id="A0AAV2I1B6"/>
<keyword evidence="4" id="KW-1185">Reference proteome</keyword>
<feature type="domain" description="LicD/FKTN/FKRP nucleotidyltransferase" evidence="2">
    <location>
        <begin position="100"/>
        <end position="138"/>
    </location>
</feature>
<accession>A0AAV2I1B6</accession>
<reference evidence="3 4" key="1">
    <citation type="submission" date="2024-04" db="EMBL/GenBank/DDBJ databases">
        <authorList>
            <consortium name="Genoscope - CEA"/>
            <person name="William W."/>
        </authorList>
    </citation>
    <scope>NUCLEOTIDE SEQUENCE [LARGE SCALE GENOMIC DNA]</scope>
</reference>
<dbReference type="Proteomes" id="UP001497497">
    <property type="component" value="Unassembled WGS sequence"/>
</dbReference>
<dbReference type="EMBL" id="CAXITT010000359">
    <property type="protein sequence ID" value="CAL1539864.1"/>
    <property type="molecule type" value="Genomic_DNA"/>
</dbReference>
<dbReference type="PANTHER" id="PTHR13627">
    <property type="entry name" value="FUKUTIN RELATED PROTEIN"/>
    <property type="match status" value="1"/>
</dbReference>
<proteinExistence type="predicted"/>
<evidence type="ECO:0000259" key="2">
    <source>
        <dbReference type="Pfam" id="PF04991"/>
    </source>
</evidence>